<organism evidence="2 3">
    <name type="scientific">Plectosphaerella plurivora</name>
    <dbReference type="NCBI Taxonomy" id="936078"/>
    <lineage>
        <taxon>Eukaryota</taxon>
        <taxon>Fungi</taxon>
        <taxon>Dikarya</taxon>
        <taxon>Ascomycota</taxon>
        <taxon>Pezizomycotina</taxon>
        <taxon>Sordariomycetes</taxon>
        <taxon>Hypocreomycetidae</taxon>
        <taxon>Glomerellales</taxon>
        <taxon>Plectosphaerellaceae</taxon>
        <taxon>Plectosphaerella</taxon>
    </lineage>
</organism>
<proteinExistence type="predicted"/>
<sequence>MPTLHDQINESPSPSHHPHLLQSTPAAVSLPPLPPPSVPRRTKLARSYQHPKAPSAGPSQRPNLGRCFNPPRHRYPSNSIIHPTTRGPRIIVKTSAWIDTVWAGPSRSECKVRRQCVGYWTPGRPWPPSCYPSEEAVSSRRPTTLPGQLPHPGAKCSSSPIFFSTMENEAVEEPNIRFVMTPHQKAWFDPELLLFPRRAYPRPILTAVRRHFLFLVSTTPNRSWFSLCRQPQNPHVAQNSIIPVHSPACQISDNNISTERIGANACSDHHASTMAA</sequence>
<feature type="region of interest" description="Disordered" evidence="1">
    <location>
        <begin position="1"/>
        <end position="82"/>
    </location>
</feature>
<evidence type="ECO:0000313" key="2">
    <source>
        <dbReference type="EMBL" id="KAH6686914.1"/>
    </source>
</evidence>
<evidence type="ECO:0000313" key="3">
    <source>
        <dbReference type="Proteomes" id="UP000770015"/>
    </source>
</evidence>
<dbReference type="EMBL" id="JAGSXJ010000012">
    <property type="protein sequence ID" value="KAH6686914.1"/>
    <property type="molecule type" value="Genomic_DNA"/>
</dbReference>
<keyword evidence="3" id="KW-1185">Reference proteome</keyword>
<dbReference type="AlphaFoldDB" id="A0A9P8VD68"/>
<name>A0A9P8VD68_9PEZI</name>
<gene>
    <name evidence="2" type="ORF">F5X68DRAFT_13406</name>
</gene>
<dbReference type="Proteomes" id="UP000770015">
    <property type="component" value="Unassembled WGS sequence"/>
</dbReference>
<evidence type="ECO:0000256" key="1">
    <source>
        <dbReference type="SAM" id="MobiDB-lite"/>
    </source>
</evidence>
<protein>
    <submittedName>
        <fullName evidence="2">Uncharacterized protein</fullName>
    </submittedName>
</protein>
<accession>A0A9P8VD68</accession>
<reference evidence="2" key="1">
    <citation type="journal article" date="2021" name="Nat. Commun.">
        <title>Genetic determinants of endophytism in the Arabidopsis root mycobiome.</title>
        <authorList>
            <person name="Mesny F."/>
            <person name="Miyauchi S."/>
            <person name="Thiergart T."/>
            <person name="Pickel B."/>
            <person name="Atanasova L."/>
            <person name="Karlsson M."/>
            <person name="Huettel B."/>
            <person name="Barry K.W."/>
            <person name="Haridas S."/>
            <person name="Chen C."/>
            <person name="Bauer D."/>
            <person name="Andreopoulos W."/>
            <person name="Pangilinan J."/>
            <person name="LaButti K."/>
            <person name="Riley R."/>
            <person name="Lipzen A."/>
            <person name="Clum A."/>
            <person name="Drula E."/>
            <person name="Henrissat B."/>
            <person name="Kohler A."/>
            <person name="Grigoriev I.V."/>
            <person name="Martin F.M."/>
            <person name="Hacquard S."/>
        </authorList>
    </citation>
    <scope>NUCLEOTIDE SEQUENCE</scope>
    <source>
        <strain evidence="2">MPI-SDFR-AT-0117</strain>
    </source>
</reference>
<comment type="caution">
    <text evidence="2">The sequence shown here is derived from an EMBL/GenBank/DDBJ whole genome shotgun (WGS) entry which is preliminary data.</text>
</comment>